<feature type="signal peptide" evidence="2">
    <location>
        <begin position="1"/>
        <end position="18"/>
    </location>
</feature>
<evidence type="ECO:0000313" key="3">
    <source>
        <dbReference type="EMBL" id="SPO41406.1"/>
    </source>
</evidence>
<proteinExistence type="predicted"/>
<keyword evidence="1" id="KW-0812">Transmembrane</keyword>
<keyword evidence="2" id="KW-0732">Signal</keyword>
<name>A0A5C3FBA3_9BASI</name>
<dbReference type="EMBL" id="OOIP01000027">
    <property type="protein sequence ID" value="SPO41406.1"/>
    <property type="molecule type" value="Genomic_DNA"/>
</dbReference>
<reference evidence="3 4" key="1">
    <citation type="submission" date="2018-03" db="EMBL/GenBank/DDBJ databases">
        <authorList>
            <person name="Guldener U."/>
        </authorList>
    </citation>
    <scope>NUCLEOTIDE SEQUENCE [LARGE SCALE GENOMIC DNA]</scope>
    <source>
        <strain evidence="3 4">DAOM196992</strain>
    </source>
</reference>
<evidence type="ECO:0000313" key="4">
    <source>
        <dbReference type="Proteomes" id="UP000323386"/>
    </source>
</evidence>
<feature type="chain" id="PRO_5023109800" evidence="2">
    <location>
        <begin position="19"/>
        <end position="411"/>
    </location>
</feature>
<keyword evidence="4" id="KW-1185">Reference proteome</keyword>
<dbReference type="CDD" id="cd08983">
    <property type="entry name" value="GH43_Bt3655-like"/>
    <property type="match status" value="1"/>
</dbReference>
<sequence length="411" mass="45674">MRLLLLTSLLSLALAALASPIAQQQQQPAKARAAASDKVGYFFVHFHDDYKSPGDYSTYPAGEQVFGQLSNGNNAISYTALKGGAPLLTSTVGTKGVRDMYLVSKPDESQHYIIATDLNQTAVGGFGGKFLSRSLVIWDSEGPSLTKWKAPRLVEVVPPEFRMAWAPEAMWIEERKSFMVYWSSNKYADASHSGTPDYDKIYRAYTTDFRSFTQPEVYIDLGAGTGVIDLTMHPTGQGNQYVRFFKDESVSKCRGQVSNSGIDGQWNDIGSAKEYVDNNNQSEGECGRRLRRRRGVAWRCVAWRGAVDLAWDTIATDSLTPCLVLAFVLIVFVGLSACLFFKDNLSDKWWVFLDQYGRNPPGYYPYTADKGITQYGYTDLGFPPGMPKLLKHGAVKPVNQAQYDEIKAAWG</sequence>
<evidence type="ECO:0000256" key="1">
    <source>
        <dbReference type="SAM" id="Phobius"/>
    </source>
</evidence>
<dbReference type="InterPro" id="IPR023296">
    <property type="entry name" value="Glyco_hydro_beta-prop_sf"/>
</dbReference>
<evidence type="ECO:0000256" key="2">
    <source>
        <dbReference type="SAM" id="SignalP"/>
    </source>
</evidence>
<dbReference type="PANTHER" id="PTHR43301">
    <property type="entry name" value="ARABINAN ENDO-1,5-ALPHA-L-ARABINOSIDASE"/>
    <property type="match status" value="1"/>
</dbReference>
<dbReference type="SUPFAM" id="SSF75005">
    <property type="entry name" value="Arabinanase/levansucrase/invertase"/>
    <property type="match status" value="1"/>
</dbReference>
<dbReference type="AlphaFoldDB" id="A0A5C3FBA3"/>
<feature type="transmembrane region" description="Helical" evidence="1">
    <location>
        <begin position="323"/>
        <end position="341"/>
    </location>
</feature>
<keyword evidence="1" id="KW-1133">Transmembrane helix</keyword>
<dbReference type="PANTHER" id="PTHR43301:SF3">
    <property type="entry name" value="ARABINAN ENDO-1,5-ALPHA-L-ARABINOSIDASE A-RELATED"/>
    <property type="match status" value="1"/>
</dbReference>
<keyword evidence="1" id="KW-0472">Membrane</keyword>
<dbReference type="Proteomes" id="UP000323386">
    <property type="component" value="Unassembled WGS sequence"/>
</dbReference>
<dbReference type="OrthoDB" id="19657at2759"/>
<organism evidence="3 4">
    <name type="scientific">Pseudozyma flocculosa</name>
    <dbReference type="NCBI Taxonomy" id="84751"/>
    <lineage>
        <taxon>Eukaryota</taxon>
        <taxon>Fungi</taxon>
        <taxon>Dikarya</taxon>
        <taxon>Basidiomycota</taxon>
        <taxon>Ustilaginomycotina</taxon>
        <taxon>Ustilaginomycetes</taxon>
        <taxon>Ustilaginales</taxon>
        <taxon>Ustilaginaceae</taxon>
        <taxon>Pseudozyma</taxon>
    </lineage>
</organism>
<gene>
    <name evidence="3" type="ORF">PSFLO_06888</name>
</gene>
<protein>
    <submittedName>
        <fullName evidence="3">Related to Crg1 protein (Putative arabinase)</fullName>
    </submittedName>
</protein>
<dbReference type="InterPro" id="IPR050727">
    <property type="entry name" value="GH43_arabinanases"/>
</dbReference>
<accession>A0A5C3FBA3</accession>